<dbReference type="RefSeq" id="WP_124738786.1">
    <property type="nucleotide sequence ID" value="NZ_CP034086.1"/>
</dbReference>
<dbReference type="AlphaFoldDB" id="A0A3G8M517"/>
<dbReference type="CDD" id="cd02042">
    <property type="entry name" value="ParAB_family"/>
    <property type="match status" value="1"/>
</dbReference>
<dbReference type="InterPro" id="IPR025669">
    <property type="entry name" value="AAA_dom"/>
</dbReference>
<sequence>MNNPVIISCVNLKGGVGKTAIAVNLAAYCGIKKKKTLLIDLDPQTNATFSCISPEDWQKHAAERGTVANLLGVRQHTSAEGKSKSAAEVIKGSVFNNVDLLPSHLDLFTIDLDIGSEVARETKLKRALKDVVSDYDVIICDCPPNLTIPTQNALALSTHYIVPVSPDFLSSLGIALLLTRVKKFSDELDSPIEHAGIIMSRVGRPSYFRAQTIESLRKTFGTKVFDTEIRERSSVSESAAKNLPIFSMQDIEAVKEFTRLGGEILAEVGLTA</sequence>
<dbReference type="SUPFAM" id="SSF52540">
    <property type="entry name" value="P-loop containing nucleoside triphosphate hydrolases"/>
    <property type="match status" value="1"/>
</dbReference>
<reference evidence="2 3" key="1">
    <citation type="submission" date="2018-11" db="EMBL/GenBank/DDBJ databases">
        <title>Genome squencing of methanotrophic bacteria isolated from alkaline groundwater in Korea.</title>
        <authorList>
            <person name="Nguyen L.N."/>
        </authorList>
    </citation>
    <scope>NUCLEOTIDE SEQUENCE [LARGE SCALE GENOMIC DNA]</scope>
    <source>
        <strain evidence="2 3">GW6</strain>
    </source>
</reference>
<dbReference type="PANTHER" id="PTHR13696:SF99">
    <property type="entry name" value="COBYRINIC ACID AC-DIAMIDE SYNTHASE"/>
    <property type="match status" value="1"/>
</dbReference>
<dbReference type="InterPro" id="IPR027417">
    <property type="entry name" value="P-loop_NTPase"/>
</dbReference>
<protein>
    <submittedName>
        <fullName evidence="2">ParA family protein</fullName>
    </submittedName>
</protein>
<feature type="domain" description="AAA" evidence="1">
    <location>
        <begin position="6"/>
        <end position="191"/>
    </location>
</feature>
<evidence type="ECO:0000259" key="1">
    <source>
        <dbReference type="Pfam" id="PF13614"/>
    </source>
</evidence>
<dbReference type="KEGG" id="mros:EHO51_10120"/>
<dbReference type="EMBL" id="CP034086">
    <property type="protein sequence ID" value="AZG77059.1"/>
    <property type="molecule type" value="Genomic_DNA"/>
</dbReference>
<dbReference type="Gene3D" id="3.40.50.300">
    <property type="entry name" value="P-loop containing nucleotide triphosphate hydrolases"/>
    <property type="match status" value="1"/>
</dbReference>
<gene>
    <name evidence="2" type="ORF">EHO51_10120</name>
</gene>
<dbReference type="PANTHER" id="PTHR13696">
    <property type="entry name" value="P-LOOP CONTAINING NUCLEOSIDE TRIPHOSPHATE HYDROLASE"/>
    <property type="match status" value="1"/>
</dbReference>
<dbReference type="Proteomes" id="UP000273982">
    <property type="component" value="Chromosome"/>
</dbReference>
<evidence type="ECO:0000313" key="2">
    <source>
        <dbReference type="EMBL" id="AZG77059.1"/>
    </source>
</evidence>
<dbReference type="Pfam" id="PF13614">
    <property type="entry name" value="AAA_31"/>
    <property type="match status" value="1"/>
</dbReference>
<dbReference type="InterPro" id="IPR050678">
    <property type="entry name" value="DNA_Partitioning_ATPase"/>
</dbReference>
<accession>A0A3G8M517</accession>
<evidence type="ECO:0000313" key="3">
    <source>
        <dbReference type="Proteomes" id="UP000273982"/>
    </source>
</evidence>
<name>A0A3G8M517_9HYPH</name>
<proteinExistence type="predicted"/>
<organism evidence="2 3">
    <name type="scientific">Methylocystis rosea</name>
    <dbReference type="NCBI Taxonomy" id="173366"/>
    <lineage>
        <taxon>Bacteria</taxon>
        <taxon>Pseudomonadati</taxon>
        <taxon>Pseudomonadota</taxon>
        <taxon>Alphaproteobacteria</taxon>
        <taxon>Hyphomicrobiales</taxon>
        <taxon>Methylocystaceae</taxon>
        <taxon>Methylocystis</taxon>
    </lineage>
</organism>